<sequence length="303" mass="34486">MTTHKPKLIVILGPTATGKSDLAVEIARQFNGEVVSADSRQVYRGLDIGSGKITKREMRGIPHHLLNVANPKRPFSIAQYQRLATRAISGIIKRGKMPIVCGGTGFYIQSIIENTVLPNVPPNPTLRKELSQKSVQELFTILTMIDPERAQNIDAQNPVRLVRAIEIASLLGHVPKPSTKSSSYDVLQIGLTLPPDTLRKKIHLRLQKRLKQGMVAEGKRLHKDGLSWKRMRELGLEYRALADHLTNTITREEIEKRLFTEICQYTKRQMTWFKRNESIEWFTPTQTTRIVARVRKFLKAPQK</sequence>
<dbReference type="Pfam" id="PF01715">
    <property type="entry name" value="IPPT"/>
    <property type="match status" value="1"/>
</dbReference>
<feature type="region of interest" description="Interaction with substrate tRNA" evidence="10">
    <location>
        <begin position="38"/>
        <end position="41"/>
    </location>
</feature>
<dbReference type="EC" id="2.5.1.75" evidence="10"/>
<dbReference type="Gene3D" id="3.40.50.300">
    <property type="entry name" value="P-loop containing nucleotide triphosphate hydrolases"/>
    <property type="match status" value="1"/>
</dbReference>
<evidence type="ECO:0000256" key="11">
    <source>
        <dbReference type="RuleBase" id="RU003783"/>
    </source>
</evidence>
<accession>A0A0G1KDP3</accession>
<reference evidence="14 15" key="1">
    <citation type="journal article" date="2015" name="Nature">
        <title>rRNA introns, odd ribosomes, and small enigmatic genomes across a large radiation of phyla.</title>
        <authorList>
            <person name="Brown C.T."/>
            <person name="Hug L.A."/>
            <person name="Thomas B.C."/>
            <person name="Sharon I."/>
            <person name="Castelle C.J."/>
            <person name="Singh A."/>
            <person name="Wilkins M.J."/>
            <person name="Williams K.H."/>
            <person name="Banfield J.F."/>
        </authorList>
    </citation>
    <scope>NUCLEOTIDE SEQUENCE [LARGE SCALE GENOMIC DNA]</scope>
</reference>
<dbReference type="EMBL" id="LCJQ01000006">
    <property type="protein sequence ID" value="KKT81670.1"/>
    <property type="molecule type" value="Genomic_DNA"/>
</dbReference>
<dbReference type="GO" id="GO:0052381">
    <property type="term" value="F:tRNA dimethylallyltransferase activity"/>
    <property type="evidence" value="ECO:0007669"/>
    <property type="project" value="UniProtKB-UniRule"/>
</dbReference>
<dbReference type="InterPro" id="IPR039657">
    <property type="entry name" value="Dimethylallyltransferase"/>
</dbReference>
<comment type="catalytic activity">
    <reaction evidence="9 10 11">
        <text>adenosine(37) in tRNA + dimethylallyl diphosphate = N(6)-dimethylallyladenosine(37) in tRNA + diphosphate</text>
        <dbReference type="Rhea" id="RHEA:26482"/>
        <dbReference type="Rhea" id="RHEA-COMP:10162"/>
        <dbReference type="Rhea" id="RHEA-COMP:10375"/>
        <dbReference type="ChEBI" id="CHEBI:33019"/>
        <dbReference type="ChEBI" id="CHEBI:57623"/>
        <dbReference type="ChEBI" id="CHEBI:74411"/>
        <dbReference type="ChEBI" id="CHEBI:74415"/>
        <dbReference type="EC" id="2.5.1.75"/>
    </reaction>
</comment>
<dbReference type="HAMAP" id="MF_00185">
    <property type="entry name" value="IPP_trans"/>
    <property type="match status" value="1"/>
</dbReference>
<dbReference type="Gene3D" id="1.10.20.140">
    <property type="match status" value="1"/>
</dbReference>
<dbReference type="InterPro" id="IPR027417">
    <property type="entry name" value="P-loop_NTPase"/>
</dbReference>
<gene>
    <name evidence="10" type="primary">miaA</name>
    <name evidence="14" type="ORF">UW78_C0006G0035</name>
</gene>
<comment type="subunit">
    <text evidence="10">Monomer.</text>
</comment>
<comment type="caution">
    <text evidence="10">Lacks conserved residue(s) required for the propagation of feature annotation.</text>
</comment>
<dbReference type="GO" id="GO:0006400">
    <property type="term" value="P:tRNA modification"/>
    <property type="evidence" value="ECO:0007669"/>
    <property type="project" value="TreeGrafter"/>
</dbReference>
<dbReference type="Proteomes" id="UP000034595">
    <property type="component" value="Unassembled WGS sequence"/>
</dbReference>
<dbReference type="PATRIC" id="fig|1618610.3.peg.297"/>
<feature type="site" description="Interaction with substrate tRNA" evidence="10">
    <location>
        <position position="127"/>
    </location>
</feature>
<dbReference type="AlphaFoldDB" id="A0A0G1KDP3"/>
<keyword evidence="8 10" id="KW-0460">Magnesium</keyword>
<comment type="cofactor">
    <cofactor evidence="1 10">
        <name>Mg(2+)</name>
        <dbReference type="ChEBI" id="CHEBI:18420"/>
    </cofactor>
</comment>
<comment type="similarity">
    <text evidence="3 10 13">Belongs to the IPP transferase family.</text>
</comment>
<organism evidence="14 15">
    <name type="scientific">Candidatus Azambacteria bacterium GW2011_GWA1_44_9</name>
    <dbReference type="NCBI Taxonomy" id="1618610"/>
    <lineage>
        <taxon>Bacteria</taxon>
        <taxon>Candidatus Azamiibacteriota</taxon>
    </lineage>
</organism>
<name>A0A0G1KDP3_9BACT</name>
<evidence type="ECO:0000256" key="9">
    <source>
        <dbReference type="ARBA" id="ARBA00049563"/>
    </source>
</evidence>
<protein>
    <recommendedName>
        <fullName evidence="10">tRNA dimethylallyltransferase</fullName>
        <ecNumber evidence="10">2.5.1.75</ecNumber>
    </recommendedName>
    <alternativeName>
        <fullName evidence="10">Dimethylallyl diphosphate:tRNA dimethylallyltransferase</fullName>
        <shortName evidence="10">DMAPP:tRNA dimethylallyltransferase</shortName>
        <shortName evidence="10">DMATase</shortName>
    </alternativeName>
    <alternativeName>
        <fullName evidence="10">Isopentenyl-diphosphate:tRNA isopentenyltransferase</fullName>
        <shortName evidence="10">IPP transferase</shortName>
        <shortName evidence="10">IPPT</shortName>
        <shortName evidence="10">IPTase</shortName>
    </alternativeName>
</protein>
<feature type="binding site" evidence="10">
    <location>
        <begin position="13"/>
        <end position="20"/>
    </location>
    <ligand>
        <name>ATP</name>
        <dbReference type="ChEBI" id="CHEBI:30616"/>
    </ligand>
</feature>
<evidence type="ECO:0000256" key="4">
    <source>
        <dbReference type="ARBA" id="ARBA00022679"/>
    </source>
</evidence>
<comment type="caution">
    <text evidence="14">The sequence shown here is derived from an EMBL/GenBank/DDBJ whole genome shotgun (WGS) entry which is preliminary data.</text>
</comment>
<feature type="site" description="Interaction with substrate tRNA" evidence="10">
    <location>
        <position position="104"/>
    </location>
</feature>
<dbReference type="NCBIfam" id="TIGR00174">
    <property type="entry name" value="miaA"/>
    <property type="match status" value="1"/>
</dbReference>
<evidence type="ECO:0000256" key="12">
    <source>
        <dbReference type="RuleBase" id="RU003784"/>
    </source>
</evidence>
<dbReference type="SUPFAM" id="SSF52540">
    <property type="entry name" value="P-loop containing nucleoside triphosphate hydrolases"/>
    <property type="match status" value="1"/>
</dbReference>
<evidence type="ECO:0000256" key="3">
    <source>
        <dbReference type="ARBA" id="ARBA00005842"/>
    </source>
</evidence>
<evidence type="ECO:0000256" key="13">
    <source>
        <dbReference type="RuleBase" id="RU003785"/>
    </source>
</evidence>
<evidence type="ECO:0000313" key="14">
    <source>
        <dbReference type="EMBL" id="KKT81670.1"/>
    </source>
</evidence>
<evidence type="ECO:0000256" key="5">
    <source>
        <dbReference type="ARBA" id="ARBA00022694"/>
    </source>
</evidence>
<keyword evidence="5 10" id="KW-0819">tRNA processing</keyword>
<dbReference type="PANTHER" id="PTHR11088:SF60">
    <property type="entry name" value="TRNA DIMETHYLALLYLTRANSFERASE"/>
    <property type="match status" value="1"/>
</dbReference>
<dbReference type="PANTHER" id="PTHR11088">
    <property type="entry name" value="TRNA DIMETHYLALLYLTRANSFERASE"/>
    <property type="match status" value="1"/>
</dbReference>
<evidence type="ECO:0000256" key="8">
    <source>
        <dbReference type="ARBA" id="ARBA00022842"/>
    </source>
</evidence>
<proteinExistence type="inferred from homology"/>
<feature type="binding site" evidence="10">
    <location>
        <begin position="15"/>
        <end position="20"/>
    </location>
    <ligand>
        <name>substrate</name>
    </ligand>
</feature>
<evidence type="ECO:0000256" key="1">
    <source>
        <dbReference type="ARBA" id="ARBA00001946"/>
    </source>
</evidence>
<evidence type="ECO:0000256" key="10">
    <source>
        <dbReference type="HAMAP-Rule" id="MF_00185"/>
    </source>
</evidence>
<keyword evidence="6 10" id="KW-0547">Nucleotide-binding</keyword>
<evidence type="ECO:0000256" key="6">
    <source>
        <dbReference type="ARBA" id="ARBA00022741"/>
    </source>
</evidence>
<comment type="function">
    <text evidence="2 10 12">Catalyzes the transfer of a dimethylallyl group onto the adenine at position 37 in tRNAs that read codons beginning with uridine, leading to the formation of N6-(dimethylallyl)adenosine (i(6)A).</text>
</comment>
<evidence type="ECO:0000256" key="2">
    <source>
        <dbReference type="ARBA" id="ARBA00003213"/>
    </source>
</evidence>
<dbReference type="GO" id="GO:0005524">
    <property type="term" value="F:ATP binding"/>
    <property type="evidence" value="ECO:0007669"/>
    <property type="project" value="UniProtKB-UniRule"/>
</dbReference>
<keyword evidence="4 10" id="KW-0808">Transferase</keyword>
<dbReference type="InterPro" id="IPR018022">
    <property type="entry name" value="IPT"/>
</dbReference>
<keyword evidence="7 10" id="KW-0067">ATP-binding</keyword>
<evidence type="ECO:0000313" key="15">
    <source>
        <dbReference type="Proteomes" id="UP000034595"/>
    </source>
</evidence>
<evidence type="ECO:0000256" key="7">
    <source>
        <dbReference type="ARBA" id="ARBA00022840"/>
    </source>
</evidence>